<dbReference type="Gene3D" id="3.10.450.50">
    <property type="match status" value="1"/>
</dbReference>
<name>A0A1D8IRQ9_9GAMM</name>
<dbReference type="PIRSF" id="PIRSF004649">
    <property type="entry name" value="MlaC"/>
    <property type="match status" value="1"/>
</dbReference>
<dbReference type="Gene3D" id="1.10.10.640">
    <property type="entry name" value="phospholipid-binding protein"/>
    <property type="match status" value="1"/>
</dbReference>
<organism evidence="2 3">
    <name type="scientific">Acidihalobacter yilgarnensis</name>
    <dbReference type="NCBI Taxonomy" id="2819280"/>
    <lineage>
        <taxon>Bacteria</taxon>
        <taxon>Pseudomonadati</taxon>
        <taxon>Pseudomonadota</taxon>
        <taxon>Gammaproteobacteria</taxon>
        <taxon>Chromatiales</taxon>
        <taxon>Ectothiorhodospiraceae</taxon>
        <taxon>Acidihalobacter</taxon>
    </lineage>
</organism>
<dbReference type="PANTHER" id="PTHR36573">
    <property type="entry name" value="INTERMEMBRANE PHOSPHOLIPID TRANSPORT SYSTEM BINDING PROTEIN MLAC"/>
    <property type="match status" value="1"/>
</dbReference>
<dbReference type="PANTHER" id="PTHR36573:SF1">
    <property type="entry name" value="INTERMEMBRANE PHOSPHOLIPID TRANSPORT SYSTEM BINDING PROTEIN MLAC"/>
    <property type="match status" value="1"/>
</dbReference>
<proteinExistence type="predicted"/>
<dbReference type="Proteomes" id="UP000095401">
    <property type="component" value="Chromosome"/>
</dbReference>
<accession>A0A1D8IRQ9</accession>
<evidence type="ECO:0000313" key="3">
    <source>
        <dbReference type="Proteomes" id="UP000095401"/>
    </source>
</evidence>
<evidence type="ECO:0008006" key="4">
    <source>
        <dbReference type="Google" id="ProtNLM"/>
    </source>
</evidence>
<protein>
    <recommendedName>
        <fullName evidence="4">Toluene tolerance protein</fullName>
    </recommendedName>
</protein>
<evidence type="ECO:0000313" key="2">
    <source>
        <dbReference type="EMBL" id="AOU99024.1"/>
    </source>
</evidence>
<gene>
    <name evidence="2" type="ORF">BI364_14675</name>
</gene>
<feature type="signal peptide" evidence="1">
    <location>
        <begin position="1"/>
        <end position="25"/>
    </location>
</feature>
<dbReference type="InterPro" id="IPR008869">
    <property type="entry name" value="MlaC/ttg2D"/>
</dbReference>
<dbReference type="EMBL" id="CP017415">
    <property type="protein sequence ID" value="AOU99024.1"/>
    <property type="molecule type" value="Genomic_DNA"/>
</dbReference>
<dbReference type="KEGG" id="aprs:BI364_14675"/>
<dbReference type="Pfam" id="PF05494">
    <property type="entry name" value="MlaC"/>
    <property type="match status" value="1"/>
</dbReference>
<keyword evidence="1" id="KW-0732">Signal</keyword>
<evidence type="ECO:0000256" key="1">
    <source>
        <dbReference type="SAM" id="SignalP"/>
    </source>
</evidence>
<keyword evidence="3" id="KW-1185">Reference proteome</keyword>
<reference evidence="3" key="1">
    <citation type="submission" date="2016-09" db="EMBL/GenBank/DDBJ databases">
        <title>Acidihalobacter prosperus F5.</title>
        <authorList>
            <person name="Khaleque H.N."/>
            <person name="Ramsay J.P."/>
            <person name="Kaksonen A.H."/>
            <person name="Boxall N.J."/>
            <person name="Watkin E.L.J."/>
        </authorList>
    </citation>
    <scope>NUCLEOTIDE SEQUENCE [LARGE SCALE GENOMIC DNA]</scope>
    <source>
        <strain evidence="3">F5</strain>
    </source>
</reference>
<feature type="chain" id="PRO_5009108440" description="Toluene tolerance protein" evidence="1">
    <location>
        <begin position="26"/>
        <end position="213"/>
    </location>
</feature>
<sequence>MIERILKLFAMTCLMLFATGQAASADTGAQAPLKVVQTAVDQTLQALHTHTKAQLSSPKYVNQMVSSIILPAVDVEASARLVLGRYWRTATPAQRSAFVEQFKLLLIHTYAKSLTEYTDSKVRFLTNRDTVNAPFATIYTQVQRSSQQPLAVDYSLIKTEAGWKVYDITISGLSLVTNYRTTFSQEIAQTSLEALIKRLAKQNEANNQGSASS</sequence>
<dbReference type="RefSeq" id="WP_070079377.1">
    <property type="nucleotide sequence ID" value="NZ_CP017415.1"/>
</dbReference>
<dbReference type="AlphaFoldDB" id="A0A1D8IRQ9"/>